<feature type="transmembrane region" description="Helical" evidence="7">
    <location>
        <begin position="452"/>
        <end position="472"/>
    </location>
</feature>
<feature type="transmembrane region" description="Helical" evidence="7">
    <location>
        <begin position="389"/>
        <end position="409"/>
    </location>
</feature>
<proteinExistence type="inferred from homology"/>
<keyword evidence="3" id="KW-1003">Cell membrane</keyword>
<comment type="similarity">
    <text evidence="2">Belongs to the polysaccharide synthase family.</text>
</comment>
<feature type="transmembrane region" description="Helical" evidence="7">
    <location>
        <begin position="332"/>
        <end position="352"/>
    </location>
</feature>
<keyword evidence="9" id="KW-1185">Reference proteome</keyword>
<dbReference type="PANTHER" id="PTHR30250:SF10">
    <property type="entry name" value="LIPOPOLYSACCHARIDE BIOSYNTHESIS PROTEIN WZXC"/>
    <property type="match status" value="1"/>
</dbReference>
<keyword evidence="6 7" id="KW-0472">Membrane</keyword>
<feature type="transmembrane region" description="Helical" evidence="7">
    <location>
        <begin position="149"/>
        <end position="171"/>
    </location>
</feature>
<feature type="transmembrane region" description="Helical" evidence="7">
    <location>
        <begin position="421"/>
        <end position="440"/>
    </location>
</feature>
<dbReference type="PANTHER" id="PTHR30250">
    <property type="entry name" value="PST FAMILY PREDICTED COLANIC ACID TRANSPORTER"/>
    <property type="match status" value="1"/>
</dbReference>
<dbReference type="InterPro" id="IPR050833">
    <property type="entry name" value="Poly_Biosynth_Transport"/>
</dbReference>
<evidence type="ECO:0000256" key="2">
    <source>
        <dbReference type="ARBA" id="ARBA00007430"/>
    </source>
</evidence>
<dbReference type="Pfam" id="PF13440">
    <property type="entry name" value="Polysacc_synt_3"/>
    <property type="match status" value="1"/>
</dbReference>
<feature type="transmembrane region" description="Helical" evidence="7">
    <location>
        <begin position="49"/>
        <end position="68"/>
    </location>
</feature>
<evidence type="ECO:0000313" key="8">
    <source>
        <dbReference type="EMBL" id="GAA2127179.1"/>
    </source>
</evidence>
<feature type="transmembrane region" description="Helical" evidence="7">
    <location>
        <begin position="119"/>
        <end position="137"/>
    </location>
</feature>
<comment type="caution">
    <text evidence="8">The sequence shown here is derived from an EMBL/GenBank/DDBJ whole genome shotgun (WGS) entry which is preliminary data.</text>
</comment>
<evidence type="ECO:0000256" key="1">
    <source>
        <dbReference type="ARBA" id="ARBA00004651"/>
    </source>
</evidence>
<evidence type="ECO:0000256" key="6">
    <source>
        <dbReference type="ARBA" id="ARBA00023136"/>
    </source>
</evidence>
<keyword evidence="5 7" id="KW-1133">Transmembrane helix</keyword>
<sequence length="504" mass="52271">MEPPGEAAPSLAGTAVRGVAVTTASQLGRMLTQVVSVIILARLLTPTDYGLVAMVLSVIGVGELVRDLGLSPAAIRAECLDRALRDNLFWVNTGLGVLLALVVAAASPLIASAFGRDELVPITLALAPTFVLSGLMTQYRVDLTRRYAFGRLAAIDLSCSVLPLMIGIVAASLGAAYWALVLQQVVSGVLGVALLAWSCRWTPGRYDRSASVMPFVRLGSSFLLGGLLGYVMRNADAVVVGRAFGADALGIYNRSVQLVRTPLTQVQAPFGSVTLPVLAAARDDDERLLRAAARAQVAFTYPVLVGVAWIVAASEEVVRITLGSAWTDAAPVMRFVAIAGGAGCLAYVVLWIFAARALASRMNLFNVTSAVLVVAGILVGSRFGVEGVAAGIAAATVAGWPLALTVLGWRGYLRVAPLAWAGVRAAAVAALGALAADLVLATVPFDAALPRAGAALLTVLAVAALAALVTPVRRDYAEVTGMLRLLRGRGVKATADLTVERPSD</sequence>
<gene>
    <name evidence="8" type="ORF">GCM10009843_26350</name>
</gene>
<dbReference type="EMBL" id="BAAAQQ010000012">
    <property type="protein sequence ID" value="GAA2127179.1"/>
    <property type="molecule type" value="Genomic_DNA"/>
</dbReference>
<evidence type="ECO:0000256" key="5">
    <source>
        <dbReference type="ARBA" id="ARBA00022989"/>
    </source>
</evidence>
<evidence type="ECO:0000256" key="3">
    <source>
        <dbReference type="ARBA" id="ARBA00022475"/>
    </source>
</evidence>
<name>A0ABP5K966_9ACTN</name>
<reference evidence="9" key="1">
    <citation type="journal article" date="2019" name="Int. J. Syst. Evol. Microbiol.">
        <title>The Global Catalogue of Microorganisms (GCM) 10K type strain sequencing project: providing services to taxonomists for standard genome sequencing and annotation.</title>
        <authorList>
            <consortium name="The Broad Institute Genomics Platform"/>
            <consortium name="The Broad Institute Genome Sequencing Center for Infectious Disease"/>
            <person name="Wu L."/>
            <person name="Ma J."/>
        </authorList>
    </citation>
    <scope>NUCLEOTIDE SEQUENCE [LARGE SCALE GENOMIC DNA]</scope>
    <source>
        <strain evidence="9">JCM 16021</strain>
    </source>
</reference>
<feature type="transmembrane region" description="Helical" evidence="7">
    <location>
        <begin position="291"/>
        <end position="312"/>
    </location>
</feature>
<dbReference type="CDD" id="cd13127">
    <property type="entry name" value="MATE_tuaB_like"/>
    <property type="match status" value="1"/>
</dbReference>
<dbReference type="RefSeq" id="WP_344304220.1">
    <property type="nucleotide sequence ID" value="NZ_BAAAQQ010000012.1"/>
</dbReference>
<dbReference type="Proteomes" id="UP001500575">
    <property type="component" value="Unassembled WGS sequence"/>
</dbReference>
<organism evidence="8 9">
    <name type="scientific">Nocardioides bigeumensis</name>
    <dbReference type="NCBI Taxonomy" id="433657"/>
    <lineage>
        <taxon>Bacteria</taxon>
        <taxon>Bacillati</taxon>
        <taxon>Actinomycetota</taxon>
        <taxon>Actinomycetes</taxon>
        <taxon>Propionibacteriales</taxon>
        <taxon>Nocardioidaceae</taxon>
        <taxon>Nocardioides</taxon>
    </lineage>
</organism>
<accession>A0ABP5K966</accession>
<evidence type="ECO:0000313" key="9">
    <source>
        <dbReference type="Proteomes" id="UP001500575"/>
    </source>
</evidence>
<feature type="transmembrane region" description="Helical" evidence="7">
    <location>
        <begin position="89"/>
        <end position="113"/>
    </location>
</feature>
<comment type="subcellular location">
    <subcellularLocation>
        <location evidence="1">Cell membrane</location>
        <topology evidence="1">Multi-pass membrane protein</topology>
    </subcellularLocation>
</comment>
<evidence type="ECO:0000256" key="4">
    <source>
        <dbReference type="ARBA" id="ARBA00022692"/>
    </source>
</evidence>
<evidence type="ECO:0000256" key="7">
    <source>
        <dbReference type="SAM" id="Phobius"/>
    </source>
</evidence>
<keyword evidence="4 7" id="KW-0812">Transmembrane</keyword>
<feature type="transmembrane region" description="Helical" evidence="7">
    <location>
        <begin position="177"/>
        <end position="199"/>
    </location>
</feature>
<protein>
    <submittedName>
        <fullName evidence="8">Lipopolysaccharide biosynthesis protein</fullName>
    </submittedName>
</protein>
<feature type="transmembrane region" description="Helical" evidence="7">
    <location>
        <begin position="364"/>
        <end position="383"/>
    </location>
</feature>